<accession>E3N092</accession>
<keyword evidence="2" id="KW-1185">Reference proteome</keyword>
<proteinExistence type="predicted"/>
<reference evidence="1" key="1">
    <citation type="submission" date="2007-07" db="EMBL/GenBank/DDBJ databases">
        <title>PCAP assembly of the Caenorhabditis remanei genome.</title>
        <authorList>
            <consortium name="The Caenorhabditis remanei Sequencing Consortium"/>
            <person name="Wilson R.K."/>
        </authorList>
    </citation>
    <scope>NUCLEOTIDE SEQUENCE [LARGE SCALE GENOMIC DNA]</scope>
    <source>
        <strain evidence="1">PB4641</strain>
    </source>
</reference>
<dbReference type="STRING" id="31234.E3N092"/>
<organism evidence="2">
    <name type="scientific">Caenorhabditis remanei</name>
    <name type="common">Caenorhabditis vulgaris</name>
    <dbReference type="NCBI Taxonomy" id="31234"/>
    <lineage>
        <taxon>Eukaryota</taxon>
        <taxon>Metazoa</taxon>
        <taxon>Ecdysozoa</taxon>
        <taxon>Nematoda</taxon>
        <taxon>Chromadorea</taxon>
        <taxon>Rhabditida</taxon>
        <taxon>Rhabditina</taxon>
        <taxon>Rhabditomorpha</taxon>
        <taxon>Rhabditoidea</taxon>
        <taxon>Rhabditidae</taxon>
        <taxon>Peloderinae</taxon>
        <taxon>Caenorhabditis</taxon>
    </lineage>
</organism>
<dbReference type="InParanoid" id="E3N092"/>
<gene>
    <name evidence="1" type="primary">Cre-zif-1</name>
    <name evidence="1" type="ORF">CRE_12160</name>
</gene>
<dbReference type="FunCoup" id="E3N092">
    <property type="interactions" value="1542"/>
</dbReference>
<protein>
    <submittedName>
        <fullName evidence="1">CRE-ZIF-1 protein</fullName>
    </submittedName>
</protein>
<dbReference type="HOGENOM" id="CLU_536634_0_0_1"/>
<dbReference type="GO" id="GO:0009792">
    <property type="term" value="P:embryo development ending in birth or egg hatching"/>
    <property type="evidence" value="ECO:0007669"/>
    <property type="project" value="EnsemblMetazoa"/>
</dbReference>
<evidence type="ECO:0000313" key="1">
    <source>
        <dbReference type="EMBL" id="EFP13300.1"/>
    </source>
</evidence>
<dbReference type="OMA" id="PRVCFLY"/>
<name>E3N092_CAERE</name>
<dbReference type="GO" id="GO:0006511">
    <property type="term" value="P:ubiquitin-dependent protein catabolic process"/>
    <property type="evidence" value="ECO:0007669"/>
    <property type="project" value="EnsemblMetazoa"/>
</dbReference>
<dbReference type="EMBL" id="DS268504">
    <property type="protein sequence ID" value="EFP13300.1"/>
    <property type="molecule type" value="Genomic_DNA"/>
</dbReference>
<sequence length="540" mass="63668">MNYLNFQGRFKKKMSDSSSSRVETCTPSTSIIIAPEEESTTTTADDPLKFCVNEIPWKLVPQTCDGFTEFEFLDQMEGFSRLSDVESFIWKWSPCGRYGIDLPGGRENINHQLKDRMAIFDLHTNSWTFYTMDVGFEIPRVCFLYWARNDIIGTVTLVVISSQFNYFPNFQFQKDDAEPRPTDDIVLKFRQTFWHVSHETQKLTYCGQCKYRTNKTILASYWFHIFENRRGEPFIDHNNQLWLIFSNGSDSLILLPYLPSATCFDVKYVSFDMNSIVSQRLGTRVYLDPFMSSHYVPHVYRNEINFFIRVDTFSFVEEEDRDYGQDPQVDDNETKVFRGVFHMRINLKDVIERVENNMKDVEDPEEVDIRFTNNDVEVWKKIYEDFSHSQMCISQHGKMVVLQKWGLFTIDTLLTKRLSTRVANLDARTYCCSEEPRGTAFCTIDLDSEQIKKFDVFILGTDVIQPHPSGTVYMFRYKELFGMSYCELPYFEPITLQLKCRQILNKCVHIDPAYSQTMCCLKYEEEDYLHDFRNMKIEEQ</sequence>
<evidence type="ECO:0000313" key="2">
    <source>
        <dbReference type="Proteomes" id="UP000008281"/>
    </source>
</evidence>
<dbReference type="OrthoDB" id="5780146at2759"/>
<dbReference type="Proteomes" id="UP000008281">
    <property type="component" value="Unassembled WGS sequence"/>
</dbReference>
<dbReference type="AlphaFoldDB" id="E3N092"/>
<dbReference type="eggNOG" id="ENOG502TH84">
    <property type="taxonomic scope" value="Eukaryota"/>
</dbReference>